<keyword evidence="1" id="KW-1133">Transmembrane helix</keyword>
<organism evidence="2 3">
    <name type="scientific">Candidatus Roizmanbacteria bacterium CG23_combo_of_CG06-09_8_20_14_all_35_49</name>
    <dbReference type="NCBI Taxonomy" id="1974863"/>
    <lineage>
        <taxon>Bacteria</taxon>
        <taxon>Candidatus Roizmaniibacteriota</taxon>
    </lineage>
</organism>
<comment type="caution">
    <text evidence="2">The sequence shown here is derived from an EMBL/GenBank/DDBJ whole genome shotgun (WGS) entry which is preliminary data.</text>
</comment>
<evidence type="ECO:0000256" key="1">
    <source>
        <dbReference type="SAM" id="Phobius"/>
    </source>
</evidence>
<protein>
    <submittedName>
        <fullName evidence="2">Uncharacterized protein</fullName>
    </submittedName>
</protein>
<feature type="transmembrane region" description="Helical" evidence="1">
    <location>
        <begin position="27"/>
        <end position="44"/>
    </location>
</feature>
<keyword evidence="1" id="KW-0472">Membrane</keyword>
<proteinExistence type="predicted"/>
<dbReference type="EMBL" id="PCRE01000008">
    <property type="protein sequence ID" value="PIP15290.1"/>
    <property type="molecule type" value="Genomic_DNA"/>
</dbReference>
<reference evidence="2 3" key="1">
    <citation type="submission" date="2017-09" db="EMBL/GenBank/DDBJ databases">
        <title>Depth-based differentiation of microbial function through sediment-hosted aquifers and enrichment of novel symbionts in the deep terrestrial subsurface.</title>
        <authorList>
            <person name="Probst A.J."/>
            <person name="Ladd B."/>
            <person name="Jarett J.K."/>
            <person name="Geller-Mcgrath D.E."/>
            <person name="Sieber C.M."/>
            <person name="Emerson J.B."/>
            <person name="Anantharaman K."/>
            <person name="Thomas B.C."/>
            <person name="Malmstrom R."/>
            <person name="Stieglmeier M."/>
            <person name="Klingl A."/>
            <person name="Woyke T."/>
            <person name="Ryan C.M."/>
            <person name="Banfield J.F."/>
        </authorList>
    </citation>
    <scope>NUCLEOTIDE SEQUENCE [LARGE SCALE GENOMIC DNA]</scope>
    <source>
        <strain evidence="2">CG23_combo_of_CG06-09_8_20_14_all_35_49</strain>
    </source>
</reference>
<gene>
    <name evidence="2" type="ORF">COX47_00555</name>
</gene>
<sequence length="82" mass="9173">MENWLTWAPVEGGVSALEVCWPLPATLVNWLVWAALTALAPKVAPIIVRITPNFKAFFLVIFPSSLVRNALRFFFIFGILSI</sequence>
<evidence type="ECO:0000313" key="2">
    <source>
        <dbReference type="EMBL" id="PIP15290.1"/>
    </source>
</evidence>
<evidence type="ECO:0000313" key="3">
    <source>
        <dbReference type="Proteomes" id="UP000231025"/>
    </source>
</evidence>
<feature type="transmembrane region" description="Helical" evidence="1">
    <location>
        <begin position="56"/>
        <end position="80"/>
    </location>
</feature>
<accession>A0A2G9Y7U1</accession>
<keyword evidence="1" id="KW-0812">Transmembrane</keyword>
<name>A0A2G9Y7U1_9BACT</name>
<dbReference type="Proteomes" id="UP000231025">
    <property type="component" value="Unassembled WGS sequence"/>
</dbReference>
<dbReference type="AlphaFoldDB" id="A0A2G9Y7U1"/>